<keyword evidence="4" id="KW-0558">Oxidation</keyword>
<gene>
    <name evidence="6" type="ORF">SAMN05444170_3644</name>
</gene>
<dbReference type="Gene3D" id="3.40.309.10">
    <property type="entry name" value="Aldehyde Dehydrogenase, Chain A, domain 2"/>
    <property type="match status" value="1"/>
</dbReference>
<dbReference type="InterPro" id="IPR016161">
    <property type="entry name" value="Ald_DH/histidinol_DH"/>
</dbReference>
<accession>A0A1M7U5X2</accession>
<comment type="similarity">
    <text evidence="1">Belongs to the aldehyde dehydrogenase family.</text>
</comment>
<evidence type="ECO:0000256" key="1">
    <source>
        <dbReference type="ARBA" id="ARBA00009986"/>
    </source>
</evidence>
<keyword evidence="3" id="KW-0560">Oxidoreductase</keyword>
<dbReference type="InterPro" id="IPR015590">
    <property type="entry name" value="Aldehyde_DH_dom"/>
</dbReference>
<dbReference type="FunFam" id="3.40.605.10:FF:000026">
    <property type="entry name" value="Aldehyde dehydrogenase, putative"/>
    <property type="match status" value="1"/>
</dbReference>
<feature type="domain" description="Aldehyde dehydrogenase" evidence="5">
    <location>
        <begin position="23"/>
        <end position="485"/>
    </location>
</feature>
<dbReference type="GO" id="GO:0016620">
    <property type="term" value="F:oxidoreductase activity, acting on the aldehyde or oxo group of donors, NAD or NADP as acceptor"/>
    <property type="evidence" value="ECO:0007669"/>
    <property type="project" value="InterPro"/>
</dbReference>
<proteinExistence type="inferred from homology"/>
<evidence type="ECO:0000256" key="3">
    <source>
        <dbReference type="ARBA" id="ARBA00023002"/>
    </source>
</evidence>
<keyword evidence="2" id="KW-0630">Potassium</keyword>
<dbReference type="Proteomes" id="UP000184096">
    <property type="component" value="Chromosome I"/>
</dbReference>
<reference evidence="7" key="1">
    <citation type="submission" date="2016-11" db="EMBL/GenBank/DDBJ databases">
        <authorList>
            <person name="Varghese N."/>
            <person name="Submissions S."/>
        </authorList>
    </citation>
    <scope>NUCLEOTIDE SEQUENCE [LARGE SCALE GENOMIC DNA]</scope>
    <source>
        <strain evidence="7">GAS401</strain>
    </source>
</reference>
<dbReference type="Gene3D" id="3.40.605.10">
    <property type="entry name" value="Aldehyde Dehydrogenase, Chain A, domain 1"/>
    <property type="match status" value="1"/>
</dbReference>
<protein>
    <submittedName>
        <fullName evidence="6">Aldehyde dehydrogenase (NAD+)/betaine-aldehyde dehydrogenase/phenylacetaldehyde dehydrogenase</fullName>
    </submittedName>
</protein>
<dbReference type="FunFam" id="3.40.605.10:FF:000007">
    <property type="entry name" value="NAD/NADP-dependent betaine aldehyde dehydrogenase"/>
    <property type="match status" value="1"/>
</dbReference>
<keyword evidence="7" id="KW-1185">Reference proteome</keyword>
<name>A0A1M7U5X2_9BRAD</name>
<organism evidence="6 7">
    <name type="scientific">Bradyrhizobium erythrophlei</name>
    <dbReference type="NCBI Taxonomy" id="1437360"/>
    <lineage>
        <taxon>Bacteria</taxon>
        <taxon>Pseudomonadati</taxon>
        <taxon>Pseudomonadota</taxon>
        <taxon>Alphaproteobacteria</taxon>
        <taxon>Hyphomicrobiales</taxon>
        <taxon>Nitrobacteraceae</taxon>
        <taxon>Bradyrhizobium</taxon>
    </lineage>
</organism>
<sequence>MDAAKTPEFETRIKTDLFINGTWVEGTGAAPFGVINPFDNSEICKIRPASEAQVNEAIEAAHAAFRRPDWKKLTGRERGTLLYRLAQLLRRDLESFAVLESLDTGIPIRETRMEVATSAAHLEYFAGLAGSIEGTCQDLGSRFNFTRREPFGVVGQIVPWNTPLKLMARGFAAAVACGNTMVVKPSIVAPLTNLRFGELVDEAGFPRGTINIITGSGRTVGKLIVEHPKVRKIIFTGGTEGGREILHQAAHTVTPAVLELGGKGPIIVSENIDWEETLDGVLTQAFARKAEVCFAGTRLFIPAKLHDKFVTDLAAMAERIPIGNPLDAKTQLGPLMTAQRLTDILAQLDAAKPIGAKVFCGGKKETQRDLSKGNFMRPTIVTDVKPDMAIARDELFGPVLCVTSYVDLDDAVRMANDSEYGLASYVWSNDLRESNRIAQELEAGNVFLNAYGYQSEIPFGGYKMSGIGREHGTEAMHEYTQIKSVTVGMERFKSRFEI</sequence>
<dbReference type="AlphaFoldDB" id="A0A1M7U5X2"/>
<dbReference type="OrthoDB" id="9772584at2"/>
<evidence type="ECO:0000313" key="7">
    <source>
        <dbReference type="Proteomes" id="UP000184096"/>
    </source>
</evidence>
<dbReference type="SUPFAM" id="SSF53720">
    <property type="entry name" value="ALDH-like"/>
    <property type="match status" value="1"/>
</dbReference>
<dbReference type="Pfam" id="PF00171">
    <property type="entry name" value="Aldedh"/>
    <property type="match status" value="1"/>
</dbReference>
<dbReference type="InterPro" id="IPR016163">
    <property type="entry name" value="Ald_DH_C"/>
</dbReference>
<evidence type="ECO:0000313" key="6">
    <source>
        <dbReference type="EMBL" id="SHN78324.1"/>
    </source>
</evidence>
<dbReference type="RefSeq" id="WP_072819708.1">
    <property type="nucleotide sequence ID" value="NZ_LT670849.1"/>
</dbReference>
<dbReference type="PANTHER" id="PTHR11699">
    <property type="entry name" value="ALDEHYDE DEHYDROGENASE-RELATED"/>
    <property type="match status" value="1"/>
</dbReference>
<dbReference type="InterPro" id="IPR016162">
    <property type="entry name" value="Ald_DH_N"/>
</dbReference>
<evidence type="ECO:0000256" key="2">
    <source>
        <dbReference type="ARBA" id="ARBA00022958"/>
    </source>
</evidence>
<evidence type="ECO:0000259" key="5">
    <source>
        <dbReference type="Pfam" id="PF00171"/>
    </source>
</evidence>
<evidence type="ECO:0000256" key="4">
    <source>
        <dbReference type="ARBA" id="ARBA00023097"/>
    </source>
</evidence>
<dbReference type="EMBL" id="LT670849">
    <property type="protein sequence ID" value="SHN78324.1"/>
    <property type="molecule type" value="Genomic_DNA"/>
</dbReference>